<dbReference type="AlphaFoldDB" id="A0A510KQ03"/>
<proteinExistence type="predicted"/>
<organism evidence="2 3">
    <name type="scientific">Leptotrichia wadei</name>
    <dbReference type="NCBI Taxonomy" id="157687"/>
    <lineage>
        <taxon>Bacteria</taxon>
        <taxon>Fusobacteriati</taxon>
        <taxon>Fusobacteriota</taxon>
        <taxon>Fusobacteriia</taxon>
        <taxon>Fusobacteriales</taxon>
        <taxon>Leptotrichiaceae</taxon>
        <taxon>Leptotrichia</taxon>
    </lineage>
</organism>
<name>A0A510KQ03_9FUSO</name>
<sequence length="42" mass="4803">MFGLFSGKKMISLLNTINWIFFIILIILDLANVFFCLNSSGF</sequence>
<reference evidence="2 3" key="1">
    <citation type="submission" date="2019-07" db="EMBL/GenBank/DDBJ databases">
        <title>Complete Genome Sequence of Leptotrichia wadei Strain JMUB3936.</title>
        <authorList>
            <person name="Watanabe S."/>
            <person name="Cui L."/>
        </authorList>
    </citation>
    <scope>NUCLEOTIDE SEQUENCE [LARGE SCALE GENOMIC DNA]</scope>
    <source>
        <strain evidence="2 3">JMUB3936</strain>
    </source>
</reference>
<gene>
    <name evidence="2" type="ORF">JMUB3936_0081</name>
</gene>
<protein>
    <submittedName>
        <fullName evidence="2">Uncharacterized protein</fullName>
    </submittedName>
</protein>
<keyword evidence="1" id="KW-0472">Membrane</keyword>
<accession>A0A510KQ03</accession>
<dbReference type="Proteomes" id="UP000321944">
    <property type="component" value="Chromosome"/>
</dbReference>
<evidence type="ECO:0000313" key="2">
    <source>
        <dbReference type="EMBL" id="BBM53818.1"/>
    </source>
</evidence>
<dbReference type="EMBL" id="AP019841">
    <property type="protein sequence ID" value="BBM53818.1"/>
    <property type="molecule type" value="Genomic_DNA"/>
</dbReference>
<keyword evidence="1" id="KW-1133">Transmembrane helix</keyword>
<keyword evidence="1" id="KW-0812">Transmembrane</keyword>
<evidence type="ECO:0000256" key="1">
    <source>
        <dbReference type="SAM" id="Phobius"/>
    </source>
</evidence>
<feature type="transmembrane region" description="Helical" evidence="1">
    <location>
        <begin position="12"/>
        <end position="35"/>
    </location>
</feature>
<evidence type="ECO:0000313" key="3">
    <source>
        <dbReference type="Proteomes" id="UP000321944"/>
    </source>
</evidence>